<dbReference type="SUPFAM" id="SSF52540">
    <property type="entry name" value="P-loop containing nucleoside triphosphate hydrolases"/>
    <property type="match status" value="1"/>
</dbReference>
<dbReference type="Proteomes" id="UP000733379">
    <property type="component" value="Unassembled WGS sequence"/>
</dbReference>
<dbReference type="EMBL" id="JAHKNI010000005">
    <property type="protein sequence ID" value="MBU3063121.1"/>
    <property type="molecule type" value="Genomic_DNA"/>
</dbReference>
<protein>
    <recommendedName>
        <fullName evidence="3">ATP-binding protein</fullName>
    </recommendedName>
</protein>
<reference evidence="1 2" key="1">
    <citation type="submission" date="2021-06" db="EMBL/GenBank/DDBJ databases">
        <title>Actinomycetes sequencing.</title>
        <authorList>
            <person name="Shan Q."/>
        </authorList>
    </citation>
    <scope>NUCLEOTIDE SEQUENCE [LARGE SCALE GENOMIC DNA]</scope>
    <source>
        <strain evidence="1 2">NEAU-G5</strain>
    </source>
</reference>
<evidence type="ECO:0000313" key="1">
    <source>
        <dbReference type="EMBL" id="MBU3063121.1"/>
    </source>
</evidence>
<organism evidence="1 2">
    <name type="scientific">Nocardia albiluteola</name>
    <dbReference type="NCBI Taxonomy" id="2842303"/>
    <lineage>
        <taxon>Bacteria</taxon>
        <taxon>Bacillati</taxon>
        <taxon>Actinomycetota</taxon>
        <taxon>Actinomycetes</taxon>
        <taxon>Mycobacteriales</taxon>
        <taxon>Nocardiaceae</taxon>
        <taxon>Nocardia</taxon>
    </lineage>
</organism>
<dbReference type="InterPro" id="IPR027417">
    <property type="entry name" value="P-loop_NTPase"/>
</dbReference>
<dbReference type="RefSeq" id="WP_215918041.1">
    <property type="nucleotide sequence ID" value="NZ_JAHKNI010000005.1"/>
</dbReference>
<dbReference type="Gene3D" id="3.40.50.300">
    <property type="entry name" value="P-loop containing nucleotide triphosphate hydrolases"/>
    <property type="match status" value="2"/>
</dbReference>
<name>A0ABS6B063_9NOCA</name>
<gene>
    <name evidence="1" type="ORF">KO481_16495</name>
</gene>
<accession>A0ABS6B063</accession>
<evidence type="ECO:0008006" key="3">
    <source>
        <dbReference type="Google" id="ProtNLM"/>
    </source>
</evidence>
<sequence>MSLLPNAVIHSLPTPIRERITPDHTSPAGLLDREEAEELRELLPTMSPWTRFRASRRLAAHEVALWQATTVAARQPWQAARTPTPHGYLAKGGGYMKKPMPLPYVRGTTCRICGLYPFPIPAEVTTPGLPIGRQHGGAPFMFDPLGWFEAGMITAPIYSVLGPNGFGKSTLLRQIGINALFQGRHLIVLADAKPDFRRLCEVLGQDGQIFHVGGLDGGVLNPLDPGALADVVIRLGDRPDARALMDQLHEAQAQNVVALVSLMRRAALPDYETGVLDAAITALYEGGRFSPSRPPILSDLIETFDAPTPLMQAAVAARSRDEFADLTQRLVQSLRALVQGALGRAFNGPSTVRMDLDAAMIDVDLSQIPLSARDLRAAVIAITGIEAQESVRARNLLAANGLARKTVTDLMIDELWQLFEVGGSSQISTVNRITRLQRTDGETLGTSTHTVGDYKGVSDSVHEQLQATGFISRSRVKFVGPINANEIQQQQGLIEYTEPEAELLKRWSSSGTPSRLGRRAVHEGMGRFLCKWSDDPTEPGVAFRTWVSPLEEQLGIHDTSAALRSARE</sequence>
<keyword evidence="2" id="KW-1185">Reference proteome</keyword>
<proteinExistence type="predicted"/>
<comment type="caution">
    <text evidence="1">The sequence shown here is derived from an EMBL/GenBank/DDBJ whole genome shotgun (WGS) entry which is preliminary data.</text>
</comment>
<evidence type="ECO:0000313" key="2">
    <source>
        <dbReference type="Proteomes" id="UP000733379"/>
    </source>
</evidence>